<feature type="non-terminal residue" evidence="1">
    <location>
        <position position="102"/>
    </location>
</feature>
<accession>A0AC59ZWL0</accession>
<evidence type="ECO:0000313" key="1">
    <source>
        <dbReference type="EMBL" id="CAN0524107.1"/>
    </source>
</evidence>
<protein>
    <submittedName>
        <fullName evidence="1">Uncharacterized protein</fullName>
    </submittedName>
</protein>
<proteinExistence type="predicted"/>
<dbReference type="EMBL" id="OX596089">
    <property type="protein sequence ID" value="CAN0524107.1"/>
    <property type="molecule type" value="Genomic_DNA"/>
</dbReference>
<dbReference type="Proteomes" id="UP001162501">
    <property type="component" value="Chromosome 5"/>
</dbReference>
<name>A0AC59ZWL0_RANTA</name>
<reference evidence="1" key="2">
    <citation type="submission" date="2025-03" db="EMBL/GenBank/DDBJ databases">
        <authorList>
            <consortium name="ELIXIR-Norway"/>
            <consortium name="Elixir Norway"/>
        </authorList>
    </citation>
    <scope>NUCLEOTIDE SEQUENCE</scope>
</reference>
<gene>
    <name evidence="1" type="ORF">MRATA1EN22A_LOCUS23908</name>
</gene>
<sequence length="102" mass="11359">MSPWENRGPFSPSSASTRVTLAESSLSLWEYFRGAVTLASRENALCALEIYWGCWIPSPLDLPEGRTILRSPTPQALGPLRGCASLYWSSSIFNQKDHKKDV</sequence>
<reference evidence="1" key="1">
    <citation type="submission" date="2023-05" db="EMBL/GenBank/DDBJ databases">
        <authorList>
            <consortium name="ELIXIR-Norway"/>
        </authorList>
    </citation>
    <scope>NUCLEOTIDE SEQUENCE</scope>
</reference>
<organism evidence="1 2">
    <name type="scientific">Rangifer tarandus platyrhynchus</name>
    <name type="common">Svalbard reindeer</name>
    <dbReference type="NCBI Taxonomy" id="3082113"/>
    <lineage>
        <taxon>Eukaryota</taxon>
        <taxon>Metazoa</taxon>
        <taxon>Chordata</taxon>
        <taxon>Craniata</taxon>
        <taxon>Vertebrata</taxon>
        <taxon>Euteleostomi</taxon>
        <taxon>Mammalia</taxon>
        <taxon>Eutheria</taxon>
        <taxon>Laurasiatheria</taxon>
        <taxon>Artiodactyla</taxon>
        <taxon>Ruminantia</taxon>
        <taxon>Pecora</taxon>
        <taxon>Cervidae</taxon>
        <taxon>Odocoileinae</taxon>
        <taxon>Rangifer</taxon>
    </lineage>
</organism>
<evidence type="ECO:0000313" key="2">
    <source>
        <dbReference type="Proteomes" id="UP001162501"/>
    </source>
</evidence>
<feature type="non-terminal residue" evidence="1">
    <location>
        <position position="1"/>
    </location>
</feature>